<evidence type="ECO:0000313" key="9">
    <source>
        <dbReference type="Proteomes" id="UP000236753"/>
    </source>
</evidence>
<dbReference type="GO" id="GO:0006508">
    <property type="term" value="P:proteolysis"/>
    <property type="evidence" value="ECO:0007669"/>
    <property type="project" value="UniProtKB-KW"/>
</dbReference>
<dbReference type="SUPFAM" id="SSF52096">
    <property type="entry name" value="ClpP/crotonase"/>
    <property type="match status" value="1"/>
</dbReference>
<dbReference type="SUPFAM" id="SSF50156">
    <property type="entry name" value="PDZ domain-like"/>
    <property type="match status" value="1"/>
</dbReference>
<sequence>MSNVIRKTSLILIGVIAGIMLSLNFSAIAKKENIETIHPLPIEELRTFAQVFGRIKSDYVESVEDKKLITEAINGMLVGLDPHSSYLDKDEYKELQIGTQGEFGGLGIQVTMEDGVVKVISPIEDTPAFRAGIKTGDLIVKLDDTVVKGMTLNDAIKLMRGKPKTSIKITIVREGETEPLIFNLVRDIIKIQSVKSKMLEPGYAYIRITQFQEQTGENLAQAIRTLFGENKGEMKGLILDLRNDPGGLLNGAVAVSAAFLPENALVVYTEGRSPDAKMKLHANPEFYLRGPDKDYLKGLPSAAKTVPMITLVNGGSASASEIVAGALQDHKRSIVMGSQTFGKGSVQTILPLGNNTAIKLTTARYYTPNGQSIQAQGITPDILDEADNGDDQRLRESDLNRHLSNGKKTEKKVTSETEKTEKTESKPENDKKDKKNKKNKDTKNSAPLEFGSEEDQLLKQAMNYFKGITSSPPEPSDESDS</sequence>
<dbReference type="InterPro" id="IPR055210">
    <property type="entry name" value="CtpA/B_N"/>
</dbReference>
<dbReference type="OrthoDB" id="9812068at2"/>
<comment type="similarity">
    <text evidence="1 5">Belongs to the peptidase S41A family.</text>
</comment>
<keyword evidence="3 5" id="KW-0378">Hydrolase</keyword>
<evidence type="ECO:0000256" key="5">
    <source>
        <dbReference type="RuleBase" id="RU004404"/>
    </source>
</evidence>
<dbReference type="GO" id="GO:0007165">
    <property type="term" value="P:signal transduction"/>
    <property type="evidence" value="ECO:0007669"/>
    <property type="project" value="TreeGrafter"/>
</dbReference>
<dbReference type="GO" id="GO:0030288">
    <property type="term" value="C:outer membrane-bounded periplasmic space"/>
    <property type="evidence" value="ECO:0007669"/>
    <property type="project" value="TreeGrafter"/>
</dbReference>
<dbReference type="SMART" id="SM00228">
    <property type="entry name" value="PDZ"/>
    <property type="match status" value="1"/>
</dbReference>
<dbReference type="Pfam" id="PF22694">
    <property type="entry name" value="CtpB_N-like"/>
    <property type="match status" value="1"/>
</dbReference>
<gene>
    <name evidence="8" type="ORF">SAMN05216334_1505</name>
</gene>
<dbReference type="GO" id="GO:0004175">
    <property type="term" value="F:endopeptidase activity"/>
    <property type="evidence" value="ECO:0007669"/>
    <property type="project" value="TreeGrafter"/>
</dbReference>
<protein>
    <submittedName>
        <fullName evidence="8">Carboxyl-terminal processing protease</fullName>
    </submittedName>
</protein>
<accession>A0A1H5YDD3</accession>
<dbReference type="InterPro" id="IPR004447">
    <property type="entry name" value="Peptidase_S41A"/>
</dbReference>
<dbReference type="GO" id="GO:0008236">
    <property type="term" value="F:serine-type peptidase activity"/>
    <property type="evidence" value="ECO:0007669"/>
    <property type="project" value="UniProtKB-KW"/>
</dbReference>
<dbReference type="InterPro" id="IPR029045">
    <property type="entry name" value="ClpP/crotonase-like_dom_sf"/>
</dbReference>
<dbReference type="CDD" id="cd07560">
    <property type="entry name" value="Peptidase_S41_CPP"/>
    <property type="match status" value="1"/>
</dbReference>
<dbReference type="NCBIfam" id="TIGR00225">
    <property type="entry name" value="prc"/>
    <property type="match status" value="1"/>
</dbReference>
<feature type="region of interest" description="Disordered" evidence="6">
    <location>
        <begin position="376"/>
        <end position="481"/>
    </location>
</feature>
<dbReference type="CDD" id="cd06782">
    <property type="entry name" value="cpPDZ_CPP-like"/>
    <property type="match status" value="1"/>
</dbReference>
<organism evidence="8 9">
    <name type="scientific">Nitrosomonas ureae</name>
    <dbReference type="NCBI Taxonomy" id="44577"/>
    <lineage>
        <taxon>Bacteria</taxon>
        <taxon>Pseudomonadati</taxon>
        <taxon>Pseudomonadota</taxon>
        <taxon>Betaproteobacteria</taxon>
        <taxon>Nitrosomonadales</taxon>
        <taxon>Nitrosomonadaceae</taxon>
        <taxon>Nitrosomonas</taxon>
    </lineage>
</organism>
<proteinExistence type="inferred from homology"/>
<dbReference type="PROSITE" id="PS50106">
    <property type="entry name" value="PDZ"/>
    <property type="match status" value="1"/>
</dbReference>
<dbReference type="Pfam" id="PF03572">
    <property type="entry name" value="Peptidase_S41"/>
    <property type="match status" value="1"/>
</dbReference>
<reference evidence="8 9" key="1">
    <citation type="submission" date="2016-10" db="EMBL/GenBank/DDBJ databases">
        <authorList>
            <person name="de Groot N.N."/>
        </authorList>
    </citation>
    <scope>NUCLEOTIDE SEQUENCE [LARGE SCALE GENOMIC DNA]</scope>
    <source>
        <strain evidence="8 9">Nm13</strain>
    </source>
</reference>
<evidence type="ECO:0000256" key="6">
    <source>
        <dbReference type="SAM" id="MobiDB-lite"/>
    </source>
</evidence>
<dbReference type="FunFam" id="2.30.42.10:FF:000063">
    <property type="entry name" value="Peptidase, S41 family"/>
    <property type="match status" value="1"/>
</dbReference>
<dbReference type="EMBL" id="FNUX01000050">
    <property type="protein sequence ID" value="SEG22061.1"/>
    <property type="molecule type" value="Genomic_DNA"/>
</dbReference>
<dbReference type="InterPro" id="IPR036034">
    <property type="entry name" value="PDZ_sf"/>
</dbReference>
<dbReference type="PANTHER" id="PTHR32060:SF30">
    <property type="entry name" value="CARBOXY-TERMINAL PROCESSING PROTEASE CTPA"/>
    <property type="match status" value="1"/>
</dbReference>
<dbReference type="Gene3D" id="2.30.42.10">
    <property type="match status" value="1"/>
</dbReference>
<dbReference type="AlphaFoldDB" id="A0A1H5YDD3"/>
<evidence type="ECO:0000256" key="4">
    <source>
        <dbReference type="ARBA" id="ARBA00022825"/>
    </source>
</evidence>
<dbReference type="Pfam" id="PF13180">
    <property type="entry name" value="PDZ_2"/>
    <property type="match status" value="1"/>
</dbReference>
<keyword evidence="4 5" id="KW-0720">Serine protease</keyword>
<name>A0A1H5YDD3_9PROT</name>
<dbReference type="Gene3D" id="3.30.750.44">
    <property type="match status" value="1"/>
</dbReference>
<keyword evidence="2 5" id="KW-0645">Protease</keyword>
<dbReference type="FunFam" id="3.90.226.10:FF:000029">
    <property type="entry name" value="Peptidase, S41 family"/>
    <property type="match status" value="1"/>
</dbReference>
<dbReference type="InterPro" id="IPR005151">
    <property type="entry name" value="Tail-specific_protease"/>
</dbReference>
<dbReference type="RefSeq" id="WP_103967686.1">
    <property type="nucleotide sequence ID" value="NZ_FNUX01000050.1"/>
</dbReference>
<dbReference type="Proteomes" id="UP000236753">
    <property type="component" value="Unassembled WGS sequence"/>
</dbReference>
<feature type="compositionally biased region" description="Basic and acidic residues" evidence="6">
    <location>
        <begin position="390"/>
        <end position="443"/>
    </location>
</feature>
<evidence type="ECO:0000313" key="8">
    <source>
        <dbReference type="EMBL" id="SEG22061.1"/>
    </source>
</evidence>
<evidence type="ECO:0000259" key="7">
    <source>
        <dbReference type="PROSITE" id="PS50106"/>
    </source>
</evidence>
<evidence type="ECO:0000256" key="3">
    <source>
        <dbReference type="ARBA" id="ARBA00022801"/>
    </source>
</evidence>
<evidence type="ECO:0000256" key="2">
    <source>
        <dbReference type="ARBA" id="ARBA00022670"/>
    </source>
</evidence>
<dbReference type="InterPro" id="IPR001478">
    <property type="entry name" value="PDZ"/>
</dbReference>
<feature type="domain" description="PDZ" evidence="7">
    <location>
        <begin position="92"/>
        <end position="160"/>
    </location>
</feature>
<dbReference type="PANTHER" id="PTHR32060">
    <property type="entry name" value="TAIL-SPECIFIC PROTEASE"/>
    <property type="match status" value="1"/>
</dbReference>
<evidence type="ECO:0000256" key="1">
    <source>
        <dbReference type="ARBA" id="ARBA00009179"/>
    </source>
</evidence>
<dbReference type="SMART" id="SM00245">
    <property type="entry name" value="TSPc"/>
    <property type="match status" value="1"/>
</dbReference>
<dbReference type="Gene3D" id="3.90.226.10">
    <property type="entry name" value="2-enoyl-CoA Hydratase, Chain A, domain 1"/>
    <property type="match status" value="1"/>
</dbReference>